<dbReference type="GO" id="GO:0006260">
    <property type="term" value="P:DNA replication"/>
    <property type="evidence" value="ECO:0007669"/>
    <property type="project" value="UniProtKB-KW"/>
</dbReference>
<dbReference type="SUPFAM" id="SSF51294">
    <property type="entry name" value="Hedgehog/intein (Hint) domain"/>
    <property type="match status" value="2"/>
</dbReference>
<dbReference type="GO" id="GO:0017116">
    <property type="term" value="F:single-stranded DNA helicase activity"/>
    <property type="evidence" value="ECO:0007669"/>
    <property type="project" value="TreeGrafter"/>
</dbReference>
<dbReference type="PROSITE" id="PS50817">
    <property type="entry name" value="INTEIN_N_TER"/>
    <property type="match status" value="2"/>
</dbReference>
<evidence type="ECO:0000256" key="3">
    <source>
        <dbReference type="ARBA" id="ARBA00022705"/>
    </source>
</evidence>
<dbReference type="Pfam" id="PF00493">
    <property type="entry name" value="MCM"/>
    <property type="match status" value="2"/>
</dbReference>
<dbReference type="InterPro" id="IPR030934">
    <property type="entry name" value="Intein_C"/>
</dbReference>
<dbReference type="Gene3D" id="3.10.28.10">
    <property type="entry name" value="Homing endonucleases"/>
    <property type="match status" value="2"/>
</dbReference>
<dbReference type="InterPro" id="IPR036844">
    <property type="entry name" value="Hint_dom_sf"/>
</dbReference>
<feature type="domain" description="MCM C-terminal AAA(+) ATPase" evidence="11">
    <location>
        <begin position="1028"/>
        <end position="1078"/>
    </location>
</feature>
<dbReference type="InterPro" id="IPR006142">
    <property type="entry name" value="INTEIN"/>
</dbReference>
<evidence type="ECO:0000256" key="10">
    <source>
        <dbReference type="ARBA" id="ARBA00023125"/>
    </source>
</evidence>
<dbReference type="PROSITE" id="PS50051">
    <property type="entry name" value="MCM_2"/>
    <property type="match status" value="2"/>
</dbReference>
<evidence type="ECO:0000256" key="8">
    <source>
        <dbReference type="ARBA" id="ARBA00022840"/>
    </source>
</evidence>
<dbReference type="Gene3D" id="3.40.50.300">
    <property type="entry name" value="P-loop containing nucleotide triphosphate hydrolases"/>
    <property type="match status" value="2"/>
</dbReference>
<evidence type="ECO:0000256" key="9">
    <source>
        <dbReference type="ARBA" id="ARBA00023000"/>
    </source>
</evidence>
<dbReference type="EC" id="3.6.4.12" evidence="2"/>
<dbReference type="GO" id="GO:0004519">
    <property type="term" value="F:endonuclease activity"/>
    <property type="evidence" value="ECO:0007669"/>
    <property type="project" value="InterPro"/>
</dbReference>
<gene>
    <name evidence="13" type="ORF">IMNOINEI_00005</name>
</gene>
<dbReference type="GO" id="GO:0016787">
    <property type="term" value="F:hydrolase activity"/>
    <property type="evidence" value="ECO:0007669"/>
    <property type="project" value="UniProtKB-KW"/>
</dbReference>
<dbReference type="InterPro" id="IPR027417">
    <property type="entry name" value="P-loop_NTPase"/>
</dbReference>
<keyword evidence="9" id="KW-0651">Protein splicing</keyword>
<evidence type="ECO:0000259" key="12">
    <source>
        <dbReference type="PROSITE" id="PS50819"/>
    </source>
</evidence>
<dbReference type="CDD" id="cd00081">
    <property type="entry name" value="Hint"/>
    <property type="match status" value="3"/>
</dbReference>
<dbReference type="GO" id="GO:0005524">
    <property type="term" value="F:ATP binding"/>
    <property type="evidence" value="ECO:0007669"/>
    <property type="project" value="UniProtKB-KW"/>
</dbReference>
<dbReference type="InterPro" id="IPR004860">
    <property type="entry name" value="LAGLIDADG_dom"/>
</dbReference>
<dbReference type="InterPro" id="IPR006141">
    <property type="entry name" value="Intein_N"/>
</dbReference>
<comment type="similarity">
    <text evidence="1">Belongs to the MCM family.</text>
</comment>
<dbReference type="PRINTS" id="PR00379">
    <property type="entry name" value="INTEIN"/>
</dbReference>
<evidence type="ECO:0000256" key="6">
    <source>
        <dbReference type="ARBA" id="ARBA00022806"/>
    </source>
</evidence>
<keyword evidence="5" id="KW-0378">Hydrolase</keyword>
<keyword evidence="10" id="KW-0238">DNA-binding</keyword>
<feature type="domain" description="MCM C-terminal AAA(+) ATPase" evidence="11">
    <location>
        <begin position="272"/>
        <end position="378"/>
    </location>
</feature>
<dbReference type="Pfam" id="PF14551">
    <property type="entry name" value="MCM_N"/>
    <property type="match status" value="1"/>
</dbReference>
<dbReference type="InterPro" id="IPR003586">
    <property type="entry name" value="Hint_dom_C"/>
</dbReference>
<evidence type="ECO:0000256" key="1">
    <source>
        <dbReference type="ARBA" id="ARBA00008010"/>
    </source>
</evidence>
<dbReference type="FunFam" id="2.20.28.10:FF:000003">
    <property type="entry name" value="DNA helicase"/>
    <property type="match status" value="1"/>
</dbReference>
<dbReference type="Pfam" id="PF14890">
    <property type="entry name" value="Intein_splicing"/>
    <property type="match status" value="1"/>
</dbReference>
<name>A0A7G9YKH1_9EURY</name>
<dbReference type="Gene3D" id="3.30.1640.10">
    <property type="entry name" value="mini-chromosome maintenance (MCM) complex, chain A, domain 1"/>
    <property type="match status" value="1"/>
</dbReference>
<dbReference type="NCBIfam" id="TIGR01443">
    <property type="entry name" value="intein_Cterm"/>
    <property type="match status" value="1"/>
</dbReference>
<dbReference type="GO" id="GO:0016539">
    <property type="term" value="P:intein-mediated protein splicing"/>
    <property type="evidence" value="ECO:0007669"/>
    <property type="project" value="InterPro"/>
</dbReference>
<accession>A0A7G9YKH1</accession>
<dbReference type="PROSITE" id="PS50819">
    <property type="entry name" value="INTEIN_ENDONUCLEASE"/>
    <property type="match status" value="2"/>
</dbReference>
<dbReference type="Pfam" id="PF14528">
    <property type="entry name" value="LAGLIDADG_3"/>
    <property type="match status" value="2"/>
</dbReference>
<organism evidence="13">
    <name type="scientific">Candidatus Methanogaster sp. ANME-2c ERB4</name>
    <dbReference type="NCBI Taxonomy" id="2759911"/>
    <lineage>
        <taxon>Archaea</taxon>
        <taxon>Methanobacteriati</taxon>
        <taxon>Methanobacteriota</taxon>
        <taxon>Stenosarchaea group</taxon>
        <taxon>Methanomicrobia</taxon>
        <taxon>Methanosarcinales</taxon>
        <taxon>ANME-2 cluster</taxon>
        <taxon>Candidatus Methanogasteraceae</taxon>
        <taxon>Candidatus Methanogaster</taxon>
    </lineage>
</organism>
<dbReference type="InterPro" id="IPR033762">
    <property type="entry name" value="MCM_OB"/>
</dbReference>
<dbReference type="PANTHER" id="PTHR11630:SF66">
    <property type="entry name" value="DNA REPLICATION LICENSING FACTOR MCM4"/>
    <property type="match status" value="1"/>
</dbReference>
<sequence>MKNDTSTQWDKFFNRYYIGDILALANEYPESRSLYVDFVNIEKFDPDLADELLAHPDRILITAEEALRSFDLPVKKTLAGAHLRITNIPQKVKIRDLRSIHISKLIAIDGLVRMATEVRPRLLVAAFECNGCGETMLVPQSSGRFVEPYMCKNEGCGRKGPFKIKLTESEFVDAQKLRVQESPEDMRGGEQPQTLDINSEDDIAGIVAPGDHVIVAGVLRSYQRITREGKSTFFDIILDSVSIETKDKEFTEIEIAPEEEEEIIKLSEDPGIYKKIIASIAPSIYGYEEVKEALALQLMSGVPKNLPDGARVRGDVHVLLVGDPGIAKSQLLRYIRKLAPRGIYTSGRSSSAAGLCVSPDTRIQTSDGFFRIGDFVEARMQNPVQVEDGIWKSDCNSVSLSTVDSNHLITENPLVAVWRIRAPDTMIRIETESGRSITVTPATPLPVMTDHGIEWVRSADLTDRQYLATPRLLPENSKVPYTIELFESNCTVSGASGLTARIVSRLKKRYGTIRDALSALGVSEDSLCYNWTNEDARGNPDLRTLMQLAEQAGIEFDEVAQSCCQFSQQHGHRITLPVTPDEDFMYFAGLIAGGGSISNAKHVAGYGGSQIRFSNSDVHLLERYASIITKLFGVVCLRSDGSNVRPPDIRFGSKIIAEILHTVGVPASPKSSKITIPDVVLNLPNNLIAAYLRGLFDAGGSCTARRTGSSSLQLYTASKQLAEGVSLALLKFGIIGRIRVPPPRDGATSSSSSSLVVDGEVRTITTSGDLHVVTIYGRENITRYHDQIDFEHPLKHGNLVKILKSYKPGSRSTNMDRVPYVGSRLKAIRQHFGLPATIYSNNGSSNGGSGGMAAERGAYMPTPQHLQSLLLRIKEQVEADDWKGTKILLPLDLRDSVRELLHKNTTIPQLAQALNIPRTTLSEYFYRRSRDIAVPYRVLMRFSDLIQNFDRNTAGAIRESISGAVAKEPEMKAELDSLLQLSTGDVFFDKVKSTEEIRDHGYEHVYDLTVSGTHNFVANSMLTHNTAAAVRDEFGDGRWTLEAGALVLADQGIAAVDEMDKMRPEDRSAIHEAMEQQSYHPSTEIMLSDGRKVRIGEFVDALIENNRDKTVDGVDCEILSFDGNRDLDRAEILTLNSDNTICQTPINRVSRHKAPDHFIQITYSNGRSITVTPEHPVYALKNGKIITVLADEIVAGAFAPIPAKYPLVSSGVPLQIPDSCKRVQDHGYKEISFPTHLDRDLGRLLGHIVSEGHVCYSEKNSTAEVMISNIDLEAIHDVDDLIRRTFDAATSIRRQRHSARKTASTSVDDEAVTTDLHTVRCVSIPLYEFMKLNFESVTVRSDEKRIPDQIFASYDDIKIEFLIGAFRGDGFYDSNRFGYTTNSINLANDYSDLLLCLGIYSRITSSDEYWSNREGRMKNRYNVAISGYDSRQKFYDAIGKHDPRNGKIKKFASRSRSKLNDHNRVPVDIANRIKKLLKGYRLDDGYFDKIIAKNNGGSQKSCSEILK</sequence>
<proteinExistence type="inferred from homology"/>
<dbReference type="SUPFAM" id="SSF55608">
    <property type="entry name" value="Homing endonucleases"/>
    <property type="match status" value="2"/>
</dbReference>
<dbReference type="EMBL" id="MT631352">
    <property type="protein sequence ID" value="QNO48505.1"/>
    <property type="molecule type" value="Genomic_DNA"/>
</dbReference>
<dbReference type="InterPro" id="IPR027434">
    <property type="entry name" value="Homing_endonucl"/>
</dbReference>
<dbReference type="Pfam" id="PF17207">
    <property type="entry name" value="MCM_OB"/>
    <property type="match status" value="1"/>
</dbReference>
<keyword evidence="8" id="KW-0067">ATP-binding</keyword>
<dbReference type="InterPro" id="IPR004042">
    <property type="entry name" value="Intein_endonuc_central"/>
</dbReference>
<dbReference type="SMART" id="SM00305">
    <property type="entry name" value="HintC"/>
    <property type="match status" value="1"/>
</dbReference>
<dbReference type="SMART" id="SM00306">
    <property type="entry name" value="HintN"/>
    <property type="match status" value="2"/>
</dbReference>
<keyword evidence="7" id="KW-0068">Autocatalytic cleavage</keyword>
<dbReference type="InterPro" id="IPR027925">
    <property type="entry name" value="MCM_N"/>
</dbReference>
<dbReference type="SMART" id="SM00350">
    <property type="entry name" value="MCM"/>
    <property type="match status" value="1"/>
</dbReference>
<keyword evidence="6" id="KW-0347">Helicase</keyword>
<reference evidence="13" key="1">
    <citation type="submission" date="2020-06" db="EMBL/GenBank/DDBJ databases">
        <title>Unique genomic features of the anaerobic methanotrophic archaea.</title>
        <authorList>
            <person name="Chadwick G.L."/>
            <person name="Skennerton C.T."/>
            <person name="Laso-Perez R."/>
            <person name="Leu A.O."/>
            <person name="Speth D.R."/>
            <person name="Yu H."/>
            <person name="Morgan-Lang C."/>
            <person name="Hatzenpichler R."/>
            <person name="Goudeau D."/>
            <person name="Malmstrom R."/>
            <person name="Brazelton W.J."/>
            <person name="Woyke T."/>
            <person name="Hallam S.J."/>
            <person name="Tyson G.W."/>
            <person name="Wegener G."/>
            <person name="Boetius A."/>
            <person name="Orphan V."/>
        </authorList>
    </citation>
    <scope>NUCLEOTIDE SEQUENCE</scope>
</reference>
<keyword evidence="3" id="KW-0235">DNA replication</keyword>
<evidence type="ECO:0000256" key="5">
    <source>
        <dbReference type="ARBA" id="ARBA00022801"/>
    </source>
</evidence>
<dbReference type="Gene3D" id="2.40.50.140">
    <property type="entry name" value="Nucleic acid-binding proteins"/>
    <property type="match status" value="1"/>
</dbReference>
<evidence type="ECO:0000313" key="13">
    <source>
        <dbReference type="EMBL" id="QNO48505.1"/>
    </source>
</evidence>
<dbReference type="PANTHER" id="PTHR11630">
    <property type="entry name" value="DNA REPLICATION LICENSING FACTOR MCM FAMILY MEMBER"/>
    <property type="match status" value="1"/>
</dbReference>
<dbReference type="GO" id="GO:0042555">
    <property type="term" value="C:MCM complex"/>
    <property type="evidence" value="ECO:0007669"/>
    <property type="project" value="TreeGrafter"/>
</dbReference>
<dbReference type="InterPro" id="IPR003587">
    <property type="entry name" value="Hint_dom_N"/>
</dbReference>
<evidence type="ECO:0000256" key="7">
    <source>
        <dbReference type="ARBA" id="ARBA00022813"/>
    </source>
</evidence>
<dbReference type="SUPFAM" id="SSF52540">
    <property type="entry name" value="P-loop containing nucleoside triphosphate hydrolases"/>
    <property type="match status" value="1"/>
</dbReference>
<evidence type="ECO:0000256" key="4">
    <source>
        <dbReference type="ARBA" id="ARBA00022741"/>
    </source>
</evidence>
<protein>
    <recommendedName>
        <fullName evidence="2">DNA helicase</fullName>
        <ecNumber evidence="2">3.6.4.12</ecNumber>
    </recommendedName>
</protein>
<dbReference type="NCBIfam" id="TIGR01445">
    <property type="entry name" value="intein_Nterm"/>
    <property type="match status" value="2"/>
</dbReference>
<feature type="domain" description="DOD-type homing endonuclease" evidence="12">
    <location>
        <begin position="587"/>
        <end position="734"/>
    </location>
</feature>
<keyword evidence="4" id="KW-0547">Nucleotide-binding</keyword>
<feature type="domain" description="DOD-type homing endonuclease" evidence="12">
    <location>
        <begin position="1244"/>
        <end position="1399"/>
    </location>
</feature>
<dbReference type="InterPro" id="IPR001208">
    <property type="entry name" value="MCM_dom"/>
</dbReference>
<dbReference type="GO" id="GO:0003697">
    <property type="term" value="F:single-stranded DNA binding"/>
    <property type="evidence" value="ECO:0007669"/>
    <property type="project" value="TreeGrafter"/>
</dbReference>
<dbReference type="PROSITE" id="PS50818">
    <property type="entry name" value="INTEIN_C_TER"/>
    <property type="match status" value="1"/>
</dbReference>
<dbReference type="Gene3D" id="2.20.28.10">
    <property type="match status" value="1"/>
</dbReference>
<dbReference type="InterPro" id="IPR012340">
    <property type="entry name" value="NA-bd_OB-fold"/>
</dbReference>
<dbReference type="InterPro" id="IPR031327">
    <property type="entry name" value="MCM"/>
</dbReference>
<dbReference type="SUPFAM" id="SSF50249">
    <property type="entry name" value="Nucleic acid-binding proteins"/>
    <property type="match status" value="1"/>
</dbReference>
<evidence type="ECO:0000256" key="2">
    <source>
        <dbReference type="ARBA" id="ARBA00012551"/>
    </source>
</evidence>
<evidence type="ECO:0000259" key="11">
    <source>
        <dbReference type="PROSITE" id="PS50051"/>
    </source>
</evidence>
<dbReference type="Gene3D" id="2.170.16.10">
    <property type="entry name" value="Hedgehog/Intein (Hint) domain"/>
    <property type="match status" value="2"/>
</dbReference>